<evidence type="ECO:0000313" key="3">
    <source>
        <dbReference type="Proteomes" id="UP000772434"/>
    </source>
</evidence>
<reference evidence="2" key="1">
    <citation type="submission" date="2020-11" db="EMBL/GenBank/DDBJ databases">
        <authorList>
            <consortium name="DOE Joint Genome Institute"/>
            <person name="Ahrendt S."/>
            <person name="Riley R."/>
            <person name="Andreopoulos W."/>
            <person name="Labutti K."/>
            <person name="Pangilinan J."/>
            <person name="Ruiz-Duenas F.J."/>
            <person name="Barrasa J.M."/>
            <person name="Sanchez-Garcia M."/>
            <person name="Camarero S."/>
            <person name="Miyauchi S."/>
            <person name="Serrano A."/>
            <person name="Linde D."/>
            <person name="Babiker R."/>
            <person name="Drula E."/>
            <person name="Ayuso-Fernandez I."/>
            <person name="Pacheco R."/>
            <person name="Padilla G."/>
            <person name="Ferreira P."/>
            <person name="Barriuso J."/>
            <person name="Kellner H."/>
            <person name="Castanera R."/>
            <person name="Alfaro M."/>
            <person name="Ramirez L."/>
            <person name="Pisabarro A.G."/>
            <person name="Kuo A."/>
            <person name="Tritt A."/>
            <person name="Lipzen A."/>
            <person name="He G."/>
            <person name="Yan M."/>
            <person name="Ng V."/>
            <person name="Cullen D."/>
            <person name="Martin F."/>
            <person name="Rosso M.-N."/>
            <person name="Henrissat B."/>
            <person name="Hibbett D."/>
            <person name="Martinez A.T."/>
            <person name="Grigoriev I.V."/>
        </authorList>
    </citation>
    <scope>NUCLEOTIDE SEQUENCE</scope>
    <source>
        <strain evidence="2">AH 40177</strain>
    </source>
</reference>
<feature type="transmembrane region" description="Helical" evidence="1">
    <location>
        <begin position="177"/>
        <end position="201"/>
    </location>
</feature>
<proteinExistence type="predicted"/>
<protein>
    <submittedName>
        <fullName evidence="2">Uncharacterized protein</fullName>
    </submittedName>
</protein>
<dbReference type="Proteomes" id="UP000772434">
    <property type="component" value="Unassembled WGS sequence"/>
</dbReference>
<keyword evidence="3" id="KW-1185">Reference proteome</keyword>
<feature type="transmembrane region" description="Helical" evidence="1">
    <location>
        <begin position="20"/>
        <end position="40"/>
    </location>
</feature>
<keyword evidence="1" id="KW-1133">Transmembrane helix</keyword>
<feature type="transmembrane region" description="Helical" evidence="1">
    <location>
        <begin position="133"/>
        <end position="157"/>
    </location>
</feature>
<sequence length="248" mass="28495">MLPVELDVVWSDELRPLNVLYIIQRYMPFVDTIGILFTVAFAKPMEPNTCRILYNTSGWMYITGIALTEVVLTMRTWALWGKDIRLTVGLTIFFVVCWVPIFYVIHLFLNTQTYIPSPFPQVVGCAILGGESIVFLVWVILMVYEAVILILMLIPGFAFFRSGDWSTLTTIVYRDGIIYYLFLFGLSLANLVTVLVLPHALQSLFNPYQRVIQTLLTSRVILHIRSQLREPQTIWSRDVDRLGGPPFH</sequence>
<keyword evidence="1" id="KW-0812">Transmembrane</keyword>
<keyword evidence="1" id="KW-0472">Membrane</keyword>
<feature type="transmembrane region" description="Helical" evidence="1">
    <location>
        <begin position="52"/>
        <end position="74"/>
    </location>
</feature>
<organism evidence="2 3">
    <name type="scientific">Rhodocollybia butyracea</name>
    <dbReference type="NCBI Taxonomy" id="206335"/>
    <lineage>
        <taxon>Eukaryota</taxon>
        <taxon>Fungi</taxon>
        <taxon>Dikarya</taxon>
        <taxon>Basidiomycota</taxon>
        <taxon>Agaricomycotina</taxon>
        <taxon>Agaricomycetes</taxon>
        <taxon>Agaricomycetidae</taxon>
        <taxon>Agaricales</taxon>
        <taxon>Marasmiineae</taxon>
        <taxon>Omphalotaceae</taxon>
        <taxon>Rhodocollybia</taxon>
    </lineage>
</organism>
<evidence type="ECO:0000313" key="2">
    <source>
        <dbReference type="EMBL" id="KAF9067005.1"/>
    </source>
</evidence>
<gene>
    <name evidence="2" type="ORF">BDP27DRAFT_1267942</name>
</gene>
<feature type="transmembrane region" description="Helical" evidence="1">
    <location>
        <begin position="86"/>
        <end position="109"/>
    </location>
</feature>
<comment type="caution">
    <text evidence="2">The sequence shown here is derived from an EMBL/GenBank/DDBJ whole genome shotgun (WGS) entry which is preliminary data.</text>
</comment>
<evidence type="ECO:0000256" key="1">
    <source>
        <dbReference type="SAM" id="Phobius"/>
    </source>
</evidence>
<dbReference type="OrthoDB" id="3350812at2759"/>
<accession>A0A9P5U4Q2</accession>
<dbReference type="AlphaFoldDB" id="A0A9P5U4Q2"/>
<name>A0A9P5U4Q2_9AGAR</name>
<dbReference type="EMBL" id="JADNRY010000079">
    <property type="protein sequence ID" value="KAF9067005.1"/>
    <property type="molecule type" value="Genomic_DNA"/>
</dbReference>